<keyword evidence="5" id="KW-0539">Nucleus</keyword>
<keyword evidence="9" id="KW-1185">Reference proteome</keyword>
<feature type="region of interest" description="Disordered" evidence="6">
    <location>
        <begin position="347"/>
        <end position="382"/>
    </location>
</feature>
<dbReference type="AlphaFoldDB" id="A0AAV0ZP99"/>
<evidence type="ECO:0000256" key="2">
    <source>
        <dbReference type="ARBA" id="ARBA00023015"/>
    </source>
</evidence>
<dbReference type="PROSITE" id="PS50811">
    <property type="entry name" value="WRKY"/>
    <property type="match status" value="1"/>
</dbReference>
<protein>
    <recommendedName>
        <fullName evidence="7">WRKY domain-containing protein</fullName>
    </recommendedName>
</protein>
<evidence type="ECO:0000256" key="6">
    <source>
        <dbReference type="SAM" id="MobiDB-lite"/>
    </source>
</evidence>
<gene>
    <name evidence="8" type="ORF">VFH_II222680</name>
</gene>
<name>A0AAV0ZP99_VICFA</name>
<dbReference type="GO" id="GO:0005634">
    <property type="term" value="C:nucleus"/>
    <property type="evidence" value="ECO:0007669"/>
    <property type="project" value="UniProtKB-SubCell"/>
</dbReference>
<feature type="compositionally biased region" description="Polar residues" evidence="6">
    <location>
        <begin position="373"/>
        <end position="382"/>
    </location>
</feature>
<reference evidence="8 9" key="1">
    <citation type="submission" date="2023-01" db="EMBL/GenBank/DDBJ databases">
        <authorList>
            <person name="Kreplak J."/>
        </authorList>
    </citation>
    <scope>NUCLEOTIDE SEQUENCE [LARGE SCALE GENOMIC DNA]</scope>
</reference>
<evidence type="ECO:0000313" key="9">
    <source>
        <dbReference type="Proteomes" id="UP001157006"/>
    </source>
</evidence>
<keyword evidence="2" id="KW-0805">Transcription regulation</keyword>
<evidence type="ECO:0000259" key="7">
    <source>
        <dbReference type="PROSITE" id="PS50811"/>
    </source>
</evidence>
<accession>A0AAV0ZP99</accession>
<organism evidence="8 9">
    <name type="scientific">Vicia faba</name>
    <name type="common">Broad bean</name>
    <name type="synonym">Faba vulgaris</name>
    <dbReference type="NCBI Taxonomy" id="3906"/>
    <lineage>
        <taxon>Eukaryota</taxon>
        <taxon>Viridiplantae</taxon>
        <taxon>Streptophyta</taxon>
        <taxon>Embryophyta</taxon>
        <taxon>Tracheophyta</taxon>
        <taxon>Spermatophyta</taxon>
        <taxon>Magnoliopsida</taxon>
        <taxon>eudicotyledons</taxon>
        <taxon>Gunneridae</taxon>
        <taxon>Pentapetalae</taxon>
        <taxon>rosids</taxon>
        <taxon>fabids</taxon>
        <taxon>Fabales</taxon>
        <taxon>Fabaceae</taxon>
        <taxon>Papilionoideae</taxon>
        <taxon>50 kb inversion clade</taxon>
        <taxon>NPAAA clade</taxon>
        <taxon>Hologalegina</taxon>
        <taxon>IRL clade</taxon>
        <taxon>Fabeae</taxon>
        <taxon>Vicia</taxon>
    </lineage>
</organism>
<evidence type="ECO:0000256" key="1">
    <source>
        <dbReference type="ARBA" id="ARBA00004123"/>
    </source>
</evidence>
<dbReference type="InterPro" id="IPR044810">
    <property type="entry name" value="WRKY_plant"/>
</dbReference>
<dbReference type="InterPro" id="IPR003657">
    <property type="entry name" value="WRKY_dom"/>
</dbReference>
<evidence type="ECO:0000313" key="8">
    <source>
        <dbReference type="EMBL" id="CAI8600430.1"/>
    </source>
</evidence>
<sequence>MDNDDCDLFSILHSCNANTFQTLPPPQNLITTSTITNNIISPQNTTPSYFDDFSLTQENRSVSFSPLKPTDFIELDKLKTNFNPTTTILASPTSIPIPTHKTTSIITNTINHDSNQNFKFFDFPTLIPEPQMQTTDITTHIPTINNLTTNIPSATFANPSLPSNIFTTSSTTAAPSITTMINTSTSFHGTNNYPKIHNSPNVFEQQQIQQNQNNHLSSIKPVTCIEITKAHFDLAYNHPSFSKQYTTDCNQLPNLQPHTDPQQELCKNRKRKFDNQKIVEWHISVDKLGEDPWEWRKYGQKPIKGSRHLRDYYKCSNFKDCVAKKQVEKKPNKENIYVVTYIGEHNHPKPVVNWPPHKKSSKKKSSNVKKYGSLSNIRNSGSQNMVMSHIDQPECSNAQVHRRQSKVKKTNDNHMLET</sequence>
<feature type="compositionally biased region" description="Basic residues" evidence="6">
    <location>
        <begin position="356"/>
        <end position="367"/>
    </location>
</feature>
<dbReference type="GO" id="GO:0003700">
    <property type="term" value="F:DNA-binding transcription factor activity"/>
    <property type="evidence" value="ECO:0007669"/>
    <property type="project" value="InterPro"/>
</dbReference>
<dbReference type="SUPFAM" id="SSF118290">
    <property type="entry name" value="WRKY DNA-binding domain"/>
    <property type="match status" value="1"/>
</dbReference>
<feature type="compositionally biased region" description="Basic and acidic residues" evidence="6">
    <location>
        <begin position="409"/>
        <end position="418"/>
    </location>
</feature>
<feature type="domain" description="WRKY" evidence="7">
    <location>
        <begin position="284"/>
        <end position="350"/>
    </location>
</feature>
<dbReference type="EMBL" id="OX451737">
    <property type="protein sequence ID" value="CAI8600430.1"/>
    <property type="molecule type" value="Genomic_DNA"/>
</dbReference>
<dbReference type="SMART" id="SM00774">
    <property type="entry name" value="WRKY"/>
    <property type="match status" value="1"/>
</dbReference>
<evidence type="ECO:0000256" key="4">
    <source>
        <dbReference type="ARBA" id="ARBA00023163"/>
    </source>
</evidence>
<dbReference type="PANTHER" id="PTHR32096">
    <property type="entry name" value="WRKY TRANSCRIPTION FACTOR 30-RELATED-RELATED"/>
    <property type="match status" value="1"/>
</dbReference>
<dbReference type="Proteomes" id="UP001157006">
    <property type="component" value="Chromosome 2"/>
</dbReference>
<dbReference type="Pfam" id="PF03106">
    <property type="entry name" value="WRKY"/>
    <property type="match status" value="1"/>
</dbReference>
<dbReference type="GO" id="GO:0000976">
    <property type="term" value="F:transcription cis-regulatory region binding"/>
    <property type="evidence" value="ECO:0007669"/>
    <property type="project" value="TreeGrafter"/>
</dbReference>
<keyword evidence="3" id="KW-0238">DNA-binding</keyword>
<feature type="region of interest" description="Disordered" evidence="6">
    <location>
        <begin position="394"/>
        <end position="418"/>
    </location>
</feature>
<keyword evidence="4" id="KW-0804">Transcription</keyword>
<evidence type="ECO:0000256" key="5">
    <source>
        <dbReference type="ARBA" id="ARBA00023242"/>
    </source>
</evidence>
<dbReference type="PANTHER" id="PTHR32096:SF19">
    <property type="entry name" value="OS01G0750100 PROTEIN"/>
    <property type="match status" value="1"/>
</dbReference>
<evidence type="ECO:0000256" key="3">
    <source>
        <dbReference type="ARBA" id="ARBA00023125"/>
    </source>
</evidence>
<comment type="subcellular location">
    <subcellularLocation>
        <location evidence="1">Nucleus</location>
    </subcellularLocation>
</comment>
<dbReference type="Gene3D" id="2.20.25.80">
    <property type="entry name" value="WRKY domain"/>
    <property type="match status" value="1"/>
</dbReference>
<dbReference type="InterPro" id="IPR036576">
    <property type="entry name" value="WRKY_dom_sf"/>
</dbReference>
<proteinExistence type="predicted"/>